<reference evidence="1" key="1">
    <citation type="submission" date="2022-07" db="EMBL/GenBank/DDBJ databases">
        <title>Phylogenomic reconstructions and comparative analyses of Kickxellomycotina fungi.</title>
        <authorList>
            <person name="Reynolds N.K."/>
            <person name="Stajich J.E."/>
            <person name="Barry K."/>
            <person name="Grigoriev I.V."/>
            <person name="Crous P."/>
            <person name="Smith M.E."/>
        </authorList>
    </citation>
    <scope>NUCLEOTIDE SEQUENCE</scope>
    <source>
        <strain evidence="1">Benny 63K</strain>
    </source>
</reference>
<evidence type="ECO:0000313" key="2">
    <source>
        <dbReference type="Proteomes" id="UP001150581"/>
    </source>
</evidence>
<name>A0ACC1IKR4_9FUNG</name>
<keyword evidence="2" id="KW-1185">Reference proteome</keyword>
<dbReference type="EMBL" id="JANBPG010000562">
    <property type="protein sequence ID" value="KAJ1895473.1"/>
    <property type="molecule type" value="Genomic_DNA"/>
</dbReference>
<proteinExistence type="predicted"/>
<accession>A0ACC1IKR4</accession>
<gene>
    <name evidence="1" type="ORF">LPJ66_004576</name>
</gene>
<comment type="caution">
    <text evidence="1">The sequence shown here is derived from an EMBL/GenBank/DDBJ whole genome shotgun (WGS) entry which is preliminary data.</text>
</comment>
<evidence type="ECO:0000313" key="1">
    <source>
        <dbReference type="EMBL" id="KAJ1895473.1"/>
    </source>
</evidence>
<sequence>MLASKILSIGTNVRTIRVPAHASGLRVDRFILEHASIPQGLLFKLLRKRSIAQIDDITGKSKRLQGFDKVQPGMVIRLPNTLVTAAADAFGDGKKHTDYDKSIHADFIRQQLPVIHENDAMAVFQKPPGLSCQGGSNVKYSVDKMLAEIDGSLETGYRLVHRLDRGTTGALVVAKSRLAAAALTKAFRDRSVDKRYIAVLSGIPVNKQGIVDRPLVNTGTMTIIEGSEGAANNGVAAASAAVAKEAITRYKVMRTGKWRGENVSIVELDLLTGRKHQIRAHCAQVLGCPVLGDQKYAGAQRSTDQNMYLHLFKLTVPGEVRDPSTLSITAPFPEFWKPIFSALGVSLSSKPRS</sequence>
<dbReference type="Proteomes" id="UP001150581">
    <property type="component" value="Unassembled WGS sequence"/>
</dbReference>
<organism evidence="1 2">
    <name type="scientific">Kickxella alabastrina</name>
    <dbReference type="NCBI Taxonomy" id="61397"/>
    <lineage>
        <taxon>Eukaryota</taxon>
        <taxon>Fungi</taxon>
        <taxon>Fungi incertae sedis</taxon>
        <taxon>Zoopagomycota</taxon>
        <taxon>Kickxellomycotina</taxon>
        <taxon>Kickxellomycetes</taxon>
        <taxon>Kickxellales</taxon>
        <taxon>Kickxellaceae</taxon>
        <taxon>Kickxella</taxon>
    </lineage>
</organism>
<protein>
    <submittedName>
        <fullName evidence="1">Uncharacterized protein</fullName>
    </submittedName>
</protein>